<dbReference type="SUPFAM" id="SSF52172">
    <property type="entry name" value="CheY-like"/>
    <property type="match status" value="1"/>
</dbReference>
<dbReference type="InterPro" id="IPR000792">
    <property type="entry name" value="Tscrpt_reg_LuxR_C"/>
</dbReference>
<feature type="modified residue" description="4-aspartylphosphate" evidence="3">
    <location>
        <position position="54"/>
    </location>
</feature>
<evidence type="ECO:0000313" key="7">
    <source>
        <dbReference type="Proteomes" id="UP000541185"/>
    </source>
</evidence>
<dbReference type="PRINTS" id="PR00038">
    <property type="entry name" value="HTHLUXR"/>
</dbReference>
<reference evidence="6 7" key="1">
    <citation type="submission" date="2020-04" db="EMBL/GenBank/DDBJ databases">
        <title>Ramlibacter sp. G-1-2-2 isolated from soil.</title>
        <authorList>
            <person name="Dahal R.H."/>
        </authorList>
    </citation>
    <scope>NUCLEOTIDE SEQUENCE [LARGE SCALE GENOMIC DNA]</scope>
    <source>
        <strain evidence="6 7">G-1-2-2</strain>
    </source>
</reference>
<keyword evidence="7" id="KW-1185">Reference proteome</keyword>
<dbReference type="Pfam" id="PF00072">
    <property type="entry name" value="Response_reg"/>
    <property type="match status" value="1"/>
</dbReference>
<sequence>MKVLLVDDHALFREGLALLMAQHWQDVEVLQAERLAQAIAMVRQHVDLDVVLLDLALPDSQGLDALPRMHEAAPDARIVVLSADDSVATVRGAIDQGAAGFIPKTAQGSTLRAALDVVLGGGVYLPGGPPLHPSATPERTLDLTPRQLEVLHLLIRGATNKHICRELAMAESTVKTHLAVIFRRLEVSNRTQAVFAAARLGLRQARA</sequence>
<dbReference type="GO" id="GO:0003677">
    <property type="term" value="F:DNA binding"/>
    <property type="evidence" value="ECO:0007669"/>
    <property type="project" value="UniProtKB-KW"/>
</dbReference>
<evidence type="ECO:0000256" key="3">
    <source>
        <dbReference type="PROSITE-ProRule" id="PRU00169"/>
    </source>
</evidence>
<evidence type="ECO:0000259" key="5">
    <source>
        <dbReference type="PROSITE" id="PS50110"/>
    </source>
</evidence>
<dbReference type="PANTHER" id="PTHR45566">
    <property type="entry name" value="HTH-TYPE TRANSCRIPTIONAL REGULATOR YHJB-RELATED"/>
    <property type="match status" value="1"/>
</dbReference>
<gene>
    <name evidence="6" type="ORF">HHL11_03510</name>
</gene>
<dbReference type="SUPFAM" id="SSF46894">
    <property type="entry name" value="C-terminal effector domain of the bipartite response regulators"/>
    <property type="match status" value="1"/>
</dbReference>
<dbReference type="EMBL" id="JABBFX010000001">
    <property type="protein sequence ID" value="NML42805.1"/>
    <property type="molecule type" value="Genomic_DNA"/>
</dbReference>
<dbReference type="SMART" id="SM00448">
    <property type="entry name" value="REC"/>
    <property type="match status" value="1"/>
</dbReference>
<dbReference type="PROSITE" id="PS50110">
    <property type="entry name" value="RESPONSE_REGULATORY"/>
    <property type="match status" value="1"/>
</dbReference>
<dbReference type="InterPro" id="IPR001789">
    <property type="entry name" value="Sig_transdc_resp-reg_receiver"/>
</dbReference>
<dbReference type="RefSeq" id="WP_169417057.1">
    <property type="nucleotide sequence ID" value="NZ_JABBFX010000001.1"/>
</dbReference>
<dbReference type="CDD" id="cd06170">
    <property type="entry name" value="LuxR_C_like"/>
    <property type="match status" value="1"/>
</dbReference>
<keyword evidence="2" id="KW-0238">DNA-binding</keyword>
<dbReference type="AlphaFoldDB" id="A0A848GW15"/>
<evidence type="ECO:0000256" key="2">
    <source>
        <dbReference type="ARBA" id="ARBA00023125"/>
    </source>
</evidence>
<evidence type="ECO:0000259" key="4">
    <source>
        <dbReference type="PROSITE" id="PS50043"/>
    </source>
</evidence>
<dbReference type="Gene3D" id="3.40.50.2300">
    <property type="match status" value="1"/>
</dbReference>
<comment type="caution">
    <text evidence="6">The sequence shown here is derived from an EMBL/GenBank/DDBJ whole genome shotgun (WGS) entry which is preliminary data.</text>
</comment>
<dbReference type="GO" id="GO:0006355">
    <property type="term" value="P:regulation of DNA-templated transcription"/>
    <property type="evidence" value="ECO:0007669"/>
    <property type="project" value="InterPro"/>
</dbReference>
<evidence type="ECO:0000256" key="1">
    <source>
        <dbReference type="ARBA" id="ARBA00022553"/>
    </source>
</evidence>
<dbReference type="GO" id="GO:0000160">
    <property type="term" value="P:phosphorelay signal transduction system"/>
    <property type="evidence" value="ECO:0007669"/>
    <property type="project" value="InterPro"/>
</dbReference>
<accession>A0A848GW15</accession>
<keyword evidence="1 3" id="KW-0597">Phosphoprotein</keyword>
<proteinExistence type="predicted"/>
<dbReference type="InterPro" id="IPR016032">
    <property type="entry name" value="Sig_transdc_resp-reg_C-effctor"/>
</dbReference>
<dbReference type="InterPro" id="IPR011006">
    <property type="entry name" value="CheY-like_superfamily"/>
</dbReference>
<dbReference type="CDD" id="cd17535">
    <property type="entry name" value="REC_NarL-like"/>
    <property type="match status" value="1"/>
</dbReference>
<dbReference type="SMART" id="SM00421">
    <property type="entry name" value="HTH_LUXR"/>
    <property type="match status" value="1"/>
</dbReference>
<dbReference type="InterPro" id="IPR058245">
    <property type="entry name" value="NreC/VraR/RcsB-like_REC"/>
</dbReference>
<feature type="domain" description="HTH luxR-type" evidence="4">
    <location>
        <begin position="136"/>
        <end position="201"/>
    </location>
</feature>
<dbReference type="PANTHER" id="PTHR45566:SF1">
    <property type="entry name" value="HTH-TYPE TRANSCRIPTIONAL REGULATOR YHJB-RELATED"/>
    <property type="match status" value="1"/>
</dbReference>
<dbReference type="Proteomes" id="UP000541185">
    <property type="component" value="Unassembled WGS sequence"/>
</dbReference>
<dbReference type="Pfam" id="PF00196">
    <property type="entry name" value="GerE"/>
    <property type="match status" value="1"/>
</dbReference>
<evidence type="ECO:0000313" key="6">
    <source>
        <dbReference type="EMBL" id="NML42805.1"/>
    </source>
</evidence>
<name>A0A848GW15_9BURK</name>
<dbReference type="InterPro" id="IPR051015">
    <property type="entry name" value="EvgA-like"/>
</dbReference>
<organism evidence="6 7">
    <name type="scientific">Ramlibacter agri</name>
    <dbReference type="NCBI Taxonomy" id="2728837"/>
    <lineage>
        <taxon>Bacteria</taxon>
        <taxon>Pseudomonadati</taxon>
        <taxon>Pseudomonadota</taxon>
        <taxon>Betaproteobacteria</taxon>
        <taxon>Burkholderiales</taxon>
        <taxon>Comamonadaceae</taxon>
        <taxon>Ramlibacter</taxon>
    </lineage>
</organism>
<feature type="domain" description="Response regulatory" evidence="5">
    <location>
        <begin position="2"/>
        <end position="119"/>
    </location>
</feature>
<dbReference type="PROSITE" id="PS50043">
    <property type="entry name" value="HTH_LUXR_2"/>
    <property type="match status" value="1"/>
</dbReference>
<protein>
    <submittedName>
        <fullName evidence="6">Response regulator transcription factor</fullName>
    </submittedName>
</protein>